<name>A0A7M7LWB4_STRPU</name>
<keyword evidence="2" id="KW-0732">Signal</keyword>
<organism evidence="3 4">
    <name type="scientific">Strongylocentrotus purpuratus</name>
    <name type="common">Purple sea urchin</name>
    <dbReference type="NCBI Taxonomy" id="7668"/>
    <lineage>
        <taxon>Eukaryota</taxon>
        <taxon>Metazoa</taxon>
        <taxon>Echinodermata</taxon>
        <taxon>Eleutherozoa</taxon>
        <taxon>Echinozoa</taxon>
        <taxon>Echinoidea</taxon>
        <taxon>Euechinoidea</taxon>
        <taxon>Echinacea</taxon>
        <taxon>Camarodonta</taxon>
        <taxon>Echinidea</taxon>
        <taxon>Strongylocentrotidae</taxon>
        <taxon>Strongylocentrotus</taxon>
    </lineage>
</organism>
<protein>
    <submittedName>
        <fullName evidence="3">Uncharacterized protein</fullName>
    </submittedName>
</protein>
<accession>A0A7M7LWB4</accession>
<feature type="signal peptide" evidence="2">
    <location>
        <begin position="1"/>
        <end position="21"/>
    </location>
</feature>
<feature type="region of interest" description="Disordered" evidence="1">
    <location>
        <begin position="75"/>
        <end position="100"/>
    </location>
</feature>
<dbReference type="OMA" id="DEPFPKI"/>
<dbReference type="EnsemblMetazoa" id="XM_011678311">
    <property type="protein sequence ID" value="XP_011676613"/>
    <property type="gene ID" value="LOC105444287"/>
</dbReference>
<dbReference type="Proteomes" id="UP000007110">
    <property type="component" value="Unassembled WGS sequence"/>
</dbReference>
<dbReference type="RefSeq" id="XP_011676613.2">
    <property type="nucleotide sequence ID" value="XM_011678311.2"/>
</dbReference>
<evidence type="ECO:0000256" key="1">
    <source>
        <dbReference type="SAM" id="MobiDB-lite"/>
    </source>
</evidence>
<proteinExistence type="predicted"/>
<dbReference type="GeneID" id="105444287"/>
<evidence type="ECO:0000313" key="4">
    <source>
        <dbReference type="Proteomes" id="UP000007110"/>
    </source>
</evidence>
<dbReference type="OrthoDB" id="10536805at2759"/>
<dbReference type="AlphaFoldDB" id="A0A7M7LWB4"/>
<dbReference type="InParanoid" id="A0A7M7LWB4"/>
<sequence>MVGQKSVALLSLLVLLMLVSGEEELIRVKRLHNDDPALSSKVIIQPPAGDQNKVQPDKGQTLPISVALADDEPFPKISLDTKGGSTTTRNPLKPLSSNTAVGRIKKRIKRMAEEASLLKRGITHLLGRDAETVIDGERLKREKRPVMNGHHTR</sequence>
<dbReference type="KEGG" id="spu:105444287"/>
<evidence type="ECO:0000256" key="2">
    <source>
        <dbReference type="SAM" id="SignalP"/>
    </source>
</evidence>
<reference evidence="4" key="1">
    <citation type="submission" date="2015-02" db="EMBL/GenBank/DDBJ databases">
        <title>Genome sequencing for Strongylocentrotus purpuratus.</title>
        <authorList>
            <person name="Murali S."/>
            <person name="Liu Y."/>
            <person name="Vee V."/>
            <person name="English A."/>
            <person name="Wang M."/>
            <person name="Skinner E."/>
            <person name="Han Y."/>
            <person name="Muzny D.M."/>
            <person name="Worley K.C."/>
            <person name="Gibbs R.A."/>
        </authorList>
    </citation>
    <scope>NUCLEOTIDE SEQUENCE</scope>
</reference>
<feature type="chain" id="PRO_5029679421" evidence="2">
    <location>
        <begin position="22"/>
        <end position="153"/>
    </location>
</feature>
<evidence type="ECO:0000313" key="3">
    <source>
        <dbReference type="EnsemblMetazoa" id="XP_011676613"/>
    </source>
</evidence>
<reference evidence="3" key="2">
    <citation type="submission" date="2021-01" db="UniProtKB">
        <authorList>
            <consortium name="EnsemblMetazoa"/>
        </authorList>
    </citation>
    <scope>IDENTIFICATION</scope>
</reference>
<keyword evidence="4" id="KW-1185">Reference proteome</keyword>
<feature type="compositionally biased region" description="Polar residues" evidence="1">
    <location>
        <begin position="83"/>
        <end position="100"/>
    </location>
</feature>